<evidence type="ECO:0000313" key="1">
    <source>
        <dbReference type="EMBL" id="KPG02938.1"/>
    </source>
</evidence>
<name>A0A7V8LJH9_9MYCO</name>
<organism evidence="1 3">
    <name type="scientific">Mycobacteroides immunogenum</name>
    <dbReference type="NCBI Taxonomy" id="83262"/>
    <lineage>
        <taxon>Bacteria</taxon>
        <taxon>Bacillati</taxon>
        <taxon>Actinomycetota</taxon>
        <taxon>Actinomycetes</taxon>
        <taxon>Mycobacteriales</taxon>
        <taxon>Mycobacteriaceae</taxon>
        <taxon>Mycobacteroides</taxon>
    </lineage>
</organism>
<keyword evidence="4" id="KW-1185">Reference proteome</keyword>
<dbReference type="RefSeq" id="WP_043077903.1">
    <property type="nucleotide sequence ID" value="NZ_CP011530.1"/>
</dbReference>
<dbReference type="Proteomes" id="UP000037962">
    <property type="component" value="Unassembled WGS sequence"/>
</dbReference>
<reference evidence="3 4" key="1">
    <citation type="submission" date="2015-09" db="EMBL/GenBank/DDBJ databases">
        <title>Genome Sequences of Mycobacterium immunogenum Isolates, Recuperated from a Chloraminated Drinking Water Distribution System Simulator Subjected to Episodes of Nitrification.</title>
        <authorList>
            <person name="Gomez-Alvarez V."/>
            <person name="Revetta R.P."/>
        </authorList>
    </citation>
    <scope>NUCLEOTIDE SEQUENCE [LARGE SCALE GENOMIC DNA]</scope>
    <source>
        <strain evidence="1 3">H008</strain>
        <strain evidence="2 4">H076</strain>
    </source>
</reference>
<dbReference type="EMBL" id="LJFO01000024">
    <property type="protein sequence ID" value="KPG02938.1"/>
    <property type="molecule type" value="Genomic_DNA"/>
</dbReference>
<evidence type="ECO:0000313" key="3">
    <source>
        <dbReference type="Proteomes" id="UP000037843"/>
    </source>
</evidence>
<evidence type="ECO:0000313" key="2">
    <source>
        <dbReference type="EMBL" id="KPG26498.1"/>
    </source>
</evidence>
<comment type="caution">
    <text evidence="1">The sequence shown here is derived from an EMBL/GenBank/DDBJ whole genome shotgun (WGS) entry which is preliminary data.</text>
</comment>
<dbReference type="Proteomes" id="UP000037843">
    <property type="component" value="Unassembled WGS sequence"/>
</dbReference>
<dbReference type="AlphaFoldDB" id="A0A7V8LJH9"/>
<proteinExistence type="predicted"/>
<sequence length="155" mass="16137">MSENWDAAEEIEIPKGAFIGWGNNKGQHVTGKVIEYGDLAGEDTKGNACPQVTVELIEPAASFDKLGARTDYPAGELVSLTCSQVQLKRGIKAADPSPGDLIRIVLEDVRVLPNNGNTLKEYGIKIKRGAGGPVAAPASASAGFGGTADDSTPPF</sequence>
<dbReference type="OrthoDB" id="4725367at2"/>
<evidence type="ECO:0000313" key="4">
    <source>
        <dbReference type="Proteomes" id="UP000037962"/>
    </source>
</evidence>
<dbReference type="EMBL" id="LJFS01000045">
    <property type="protein sequence ID" value="KPG26498.1"/>
    <property type="molecule type" value="Genomic_DNA"/>
</dbReference>
<protein>
    <submittedName>
        <fullName evidence="1">Uncharacterized protein</fullName>
    </submittedName>
</protein>
<dbReference type="GeneID" id="45765879"/>
<dbReference type="KEGG" id="miz:BAB75_18595"/>
<accession>A0A7V8LJH9</accession>
<gene>
    <name evidence="1" type="ORF">AN908_26910</name>
    <name evidence="2" type="ORF">AN912_25085</name>
</gene>